<evidence type="ECO:0000256" key="6">
    <source>
        <dbReference type="ARBA" id="ARBA00022840"/>
    </source>
</evidence>
<dbReference type="AlphaFoldDB" id="A0A6P4A5M7"/>
<reference evidence="10" key="1">
    <citation type="submission" date="2025-08" db="UniProtKB">
        <authorList>
            <consortium name="RefSeq"/>
        </authorList>
    </citation>
    <scope>IDENTIFICATION</scope>
    <source>
        <tissue evidence="10">Seedling</tissue>
    </source>
</reference>
<dbReference type="EC" id="2.7.1.67" evidence="2"/>
<dbReference type="KEGG" id="zju:107423666"/>
<dbReference type="InterPro" id="IPR000626">
    <property type="entry name" value="Ubiquitin-like_dom"/>
</dbReference>
<evidence type="ECO:0000259" key="7">
    <source>
        <dbReference type="PROSITE" id="PS50053"/>
    </source>
</evidence>
<feature type="domain" description="Ubiquitin-like" evidence="7">
    <location>
        <begin position="35"/>
        <end position="106"/>
    </location>
</feature>
<dbReference type="PANTHER" id="PTHR45800:SF24">
    <property type="entry name" value="PHOSPHATIDYLINOSITOL 4-KINASE GAMMA 4"/>
    <property type="match status" value="1"/>
</dbReference>
<feature type="domain" description="PI3K/PI4K catalytic" evidence="8">
    <location>
        <begin position="274"/>
        <end position="566"/>
    </location>
</feature>
<keyword evidence="4" id="KW-0547">Nucleotide-binding</keyword>
<evidence type="ECO:0000256" key="2">
    <source>
        <dbReference type="ARBA" id="ARBA00012169"/>
    </source>
</evidence>
<accession>A0A6P4A5M7</accession>
<dbReference type="InParanoid" id="A0A6P4A5M7"/>
<feature type="domain" description="Ubiquitin-like" evidence="7">
    <location>
        <begin position="113"/>
        <end position="188"/>
    </location>
</feature>
<evidence type="ECO:0000259" key="8">
    <source>
        <dbReference type="PROSITE" id="PS50290"/>
    </source>
</evidence>
<dbReference type="GeneID" id="107423666"/>
<dbReference type="FunCoup" id="A0A6P4A5M7">
    <property type="interactions" value="1072"/>
</dbReference>
<evidence type="ECO:0000313" key="9">
    <source>
        <dbReference type="Proteomes" id="UP001652623"/>
    </source>
</evidence>
<proteinExistence type="inferred from homology"/>
<dbReference type="Pfam" id="PF00240">
    <property type="entry name" value="ubiquitin"/>
    <property type="match status" value="2"/>
</dbReference>
<keyword evidence="5" id="KW-0418">Kinase</keyword>
<dbReference type="PROSITE" id="PS50290">
    <property type="entry name" value="PI3_4_KINASE_3"/>
    <property type="match status" value="1"/>
</dbReference>
<dbReference type="GO" id="GO:0005524">
    <property type="term" value="F:ATP binding"/>
    <property type="evidence" value="ECO:0007669"/>
    <property type="project" value="UniProtKB-KW"/>
</dbReference>
<evidence type="ECO:0000256" key="1">
    <source>
        <dbReference type="ARBA" id="ARBA00008941"/>
    </source>
</evidence>
<sequence>MSSAGVAALSPARNERTISPNFFHAHSGLCLNESILIYLSVSGSMTPMSVFNSDSIESVKLRIQTYKGFVVKNQKLVCGGRELARSNSLLRDYGVADGNVLHLVLKLSDLQLINVRTFCGKELTLHVERGRDVGYVKQKIAKKGKEFFDLEEQEVVCDGERLEDQRLIDDICKHNDAVIHLLVRKSAKVRAKPVEKNFELSIVAPQVNDRDNGENNKKHCDVGEHYRRREFKVDGKILPAREVLLEPIIVNPKTKLPSVVWDMVNDTFDGLDSGNFPVRSLEGTGGAYFMLDSSGKRYVSVFKPIDEEPMAVNNPQGLPVSLDGEGLKKGTRVGEGAFREVAAYILDHPKRGCKTSLGNEMGFAGVPPTFMVKCFNENFNHPGAVTVKVGSLQKFMENSGSCEDMGPGAFPVEEVHKISVLDIRLANADRHAGNILLSKGEDGRTVLIPIDHGYCLPESFEDCTFDWLYWPQARKPYSKEIIDYINSLDAEEDIALLKFHGWELPLECARTLRISTMLLKKGVQRGLTPFAIGSIMCRETLKKESIIEEIVQEAHDSVLPGTSEAAFLETVSQIMDRHLNEIAG</sequence>
<dbReference type="SUPFAM" id="SSF54236">
    <property type="entry name" value="Ubiquitin-like"/>
    <property type="match status" value="2"/>
</dbReference>
<protein>
    <recommendedName>
        <fullName evidence="2">1-phosphatidylinositol 4-kinase</fullName>
        <ecNumber evidence="2">2.7.1.67</ecNumber>
    </recommendedName>
</protein>
<evidence type="ECO:0000256" key="4">
    <source>
        <dbReference type="ARBA" id="ARBA00022741"/>
    </source>
</evidence>
<dbReference type="InterPro" id="IPR000403">
    <property type="entry name" value="PI3/4_kinase_cat_dom"/>
</dbReference>
<dbReference type="InterPro" id="IPR029071">
    <property type="entry name" value="Ubiquitin-like_domsf"/>
</dbReference>
<dbReference type="PANTHER" id="PTHR45800">
    <property type="entry name" value="PHOSPHATIDYLINOSITOL 4-KINASE GAMMA"/>
    <property type="match status" value="1"/>
</dbReference>
<keyword evidence="6" id="KW-0067">ATP-binding</keyword>
<dbReference type="InterPro" id="IPR011009">
    <property type="entry name" value="Kinase-like_dom_sf"/>
</dbReference>
<dbReference type="Proteomes" id="UP001652623">
    <property type="component" value="Chromosome 7"/>
</dbReference>
<dbReference type="InterPro" id="IPR044571">
    <property type="entry name" value="P4KG1-8"/>
</dbReference>
<evidence type="ECO:0000256" key="3">
    <source>
        <dbReference type="ARBA" id="ARBA00022679"/>
    </source>
</evidence>
<organism evidence="9 10">
    <name type="scientific">Ziziphus jujuba</name>
    <name type="common">Chinese jujube</name>
    <name type="synonym">Ziziphus sativa</name>
    <dbReference type="NCBI Taxonomy" id="326968"/>
    <lineage>
        <taxon>Eukaryota</taxon>
        <taxon>Viridiplantae</taxon>
        <taxon>Streptophyta</taxon>
        <taxon>Embryophyta</taxon>
        <taxon>Tracheophyta</taxon>
        <taxon>Spermatophyta</taxon>
        <taxon>Magnoliopsida</taxon>
        <taxon>eudicotyledons</taxon>
        <taxon>Gunneridae</taxon>
        <taxon>Pentapetalae</taxon>
        <taxon>rosids</taxon>
        <taxon>fabids</taxon>
        <taxon>Rosales</taxon>
        <taxon>Rhamnaceae</taxon>
        <taxon>Paliureae</taxon>
        <taxon>Ziziphus</taxon>
    </lineage>
</organism>
<dbReference type="RefSeq" id="XP_015888758.3">
    <property type="nucleotide sequence ID" value="XM_016033272.4"/>
</dbReference>
<evidence type="ECO:0000256" key="5">
    <source>
        <dbReference type="ARBA" id="ARBA00022777"/>
    </source>
</evidence>
<gene>
    <name evidence="10" type="primary">LOC107423666</name>
</gene>
<dbReference type="CDD" id="cd17039">
    <property type="entry name" value="Ubl_ubiquitin_like"/>
    <property type="match status" value="1"/>
</dbReference>
<name>A0A6P4A5M7_ZIZJJ</name>
<comment type="similarity">
    <text evidence="1">Belongs to the PI3/PI4-kinase family. Type II PI4K subfamily.</text>
</comment>
<dbReference type="GO" id="GO:0004430">
    <property type="term" value="F:1-phosphatidylinositol 4-kinase activity"/>
    <property type="evidence" value="ECO:0007669"/>
    <property type="project" value="UniProtKB-EC"/>
</dbReference>
<dbReference type="SUPFAM" id="SSF56112">
    <property type="entry name" value="Protein kinase-like (PK-like)"/>
    <property type="match status" value="1"/>
</dbReference>
<evidence type="ECO:0000313" key="10">
    <source>
        <dbReference type="RefSeq" id="XP_015888758.3"/>
    </source>
</evidence>
<dbReference type="Gene3D" id="3.10.20.90">
    <property type="entry name" value="Phosphatidylinositol 3-kinase Catalytic Subunit, Chain A, domain 1"/>
    <property type="match status" value="2"/>
</dbReference>
<dbReference type="SMART" id="SM00213">
    <property type="entry name" value="UBQ"/>
    <property type="match status" value="2"/>
</dbReference>
<dbReference type="Pfam" id="PF00454">
    <property type="entry name" value="PI3_PI4_kinase"/>
    <property type="match status" value="1"/>
</dbReference>
<keyword evidence="3" id="KW-0808">Transferase</keyword>
<dbReference type="PROSITE" id="PS50053">
    <property type="entry name" value="UBIQUITIN_2"/>
    <property type="match status" value="2"/>
</dbReference>
<keyword evidence="9" id="KW-1185">Reference proteome</keyword>